<evidence type="ECO:0000256" key="1">
    <source>
        <dbReference type="SAM" id="SignalP"/>
    </source>
</evidence>
<accession>A0ABY4MW96</accession>
<evidence type="ECO:0000313" key="2">
    <source>
        <dbReference type="EMBL" id="UQN14705.1"/>
    </source>
</evidence>
<organism evidence="2">
    <name type="scientific">Gulosibacter sediminis</name>
    <dbReference type="NCBI Taxonomy" id="1729695"/>
    <lineage>
        <taxon>Bacteria</taxon>
        <taxon>Bacillati</taxon>
        <taxon>Actinomycetota</taxon>
        <taxon>Actinomycetes</taxon>
        <taxon>Micrococcales</taxon>
        <taxon>Microbacteriaceae</taxon>
        <taxon>Gulosibacter</taxon>
    </lineage>
</organism>
<gene>
    <name evidence="2" type="ORF">M3M28_11780</name>
</gene>
<keyword evidence="1" id="KW-0732">Signal</keyword>
<dbReference type="PROSITE" id="PS51257">
    <property type="entry name" value="PROKAR_LIPOPROTEIN"/>
    <property type="match status" value="1"/>
</dbReference>
<proteinExistence type="predicted"/>
<sequence>MASNRRMRVTASALGALLAVSALAGCANLESFGINSEVQPWAVANHDDKLSYHSDAGDALLNLDTTTGLAELEAFQAVGYHHVESPDSSLHMEYETSVDGESYVSQLHTNVEGYSFDQSHRGGETETYYLLGDAVKEVASEGNSWVSVPTGDLGRAKTPENVCQLFAVSYTCALIDAWNSSREQLGTVPVELSRAEDGSQHFATAVSYASLVEQGLISDSFSNYSSEETDATLIPMHLWVDETGLVTKVEINGVITGADASELAVQIGFELTSTRASTEMTPVEAGDIPDDDLYEITTQSQLDTFLQQLAQV</sequence>
<evidence type="ECO:0008006" key="3">
    <source>
        <dbReference type="Google" id="ProtNLM"/>
    </source>
</evidence>
<protein>
    <recommendedName>
        <fullName evidence="3">Tat pathway signal sequence domain protein</fullName>
    </recommendedName>
</protein>
<dbReference type="EMBL" id="CP097160">
    <property type="protein sequence ID" value="UQN14705.1"/>
    <property type="molecule type" value="Genomic_DNA"/>
</dbReference>
<feature type="chain" id="PRO_5045110496" description="Tat pathway signal sequence domain protein" evidence="1">
    <location>
        <begin position="25"/>
        <end position="312"/>
    </location>
</feature>
<name>A0ABY4MW96_9MICO</name>
<feature type="signal peptide" evidence="1">
    <location>
        <begin position="1"/>
        <end position="24"/>
    </location>
</feature>
<reference evidence="2" key="1">
    <citation type="submission" date="2022-05" db="EMBL/GenBank/DDBJ databases">
        <title>Complete genome sequence of toluene-degrading Gulosibacter sediminis strain ACHW.36C.</title>
        <authorList>
            <person name="Wai A.C."/>
            <person name="Lai G.K."/>
            <person name="Griffin S.D."/>
            <person name="Leung F.C."/>
        </authorList>
    </citation>
    <scope>NUCLEOTIDE SEQUENCE [LARGE SCALE GENOMIC DNA]</scope>
    <source>
        <strain evidence="2">ACHW.36C</strain>
    </source>
</reference>